<evidence type="ECO:0000313" key="3">
    <source>
        <dbReference type="Proteomes" id="UP001054252"/>
    </source>
</evidence>
<protein>
    <submittedName>
        <fullName evidence="2">Uncharacterized protein</fullName>
    </submittedName>
</protein>
<comment type="caution">
    <text evidence="2">The sequence shown here is derived from an EMBL/GenBank/DDBJ whole genome shotgun (WGS) entry which is preliminary data.</text>
</comment>
<evidence type="ECO:0000256" key="1">
    <source>
        <dbReference type="SAM" id="MobiDB-lite"/>
    </source>
</evidence>
<evidence type="ECO:0000313" key="2">
    <source>
        <dbReference type="EMBL" id="GKV19261.1"/>
    </source>
</evidence>
<dbReference type="AlphaFoldDB" id="A0AAV5K3R8"/>
<dbReference type="EMBL" id="BPVZ01000052">
    <property type="protein sequence ID" value="GKV19261.1"/>
    <property type="molecule type" value="Genomic_DNA"/>
</dbReference>
<sequence>MCRREENSLIQVEKMILMVGEETRNVPAVGDERGSLRAPRSVYKEEKGSEPRLRV</sequence>
<accession>A0AAV5K3R8</accession>
<gene>
    <name evidence="2" type="ORF">SLEP1_g29546</name>
</gene>
<dbReference type="Proteomes" id="UP001054252">
    <property type="component" value="Unassembled WGS sequence"/>
</dbReference>
<feature type="region of interest" description="Disordered" evidence="1">
    <location>
        <begin position="28"/>
        <end position="55"/>
    </location>
</feature>
<keyword evidence="3" id="KW-1185">Reference proteome</keyword>
<reference evidence="2 3" key="1">
    <citation type="journal article" date="2021" name="Commun. Biol.">
        <title>The genome of Shorea leprosula (Dipterocarpaceae) highlights the ecological relevance of drought in aseasonal tropical rainforests.</title>
        <authorList>
            <person name="Ng K.K.S."/>
            <person name="Kobayashi M.J."/>
            <person name="Fawcett J.A."/>
            <person name="Hatakeyama M."/>
            <person name="Paape T."/>
            <person name="Ng C.H."/>
            <person name="Ang C.C."/>
            <person name="Tnah L.H."/>
            <person name="Lee C.T."/>
            <person name="Nishiyama T."/>
            <person name="Sese J."/>
            <person name="O'Brien M.J."/>
            <person name="Copetti D."/>
            <person name="Mohd Noor M.I."/>
            <person name="Ong R.C."/>
            <person name="Putra M."/>
            <person name="Sireger I.Z."/>
            <person name="Indrioko S."/>
            <person name="Kosugi Y."/>
            <person name="Izuno A."/>
            <person name="Isagi Y."/>
            <person name="Lee S.L."/>
            <person name="Shimizu K.K."/>
        </authorList>
    </citation>
    <scope>NUCLEOTIDE SEQUENCE [LARGE SCALE GENOMIC DNA]</scope>
    <source>
        <strain evidence="2">214</strain>
    </source>
</reference>
<proteinExistence type="predicted"/>
<organism evidence="2 3">
    <name type="scientific">Rubroshorea leprosula</name>
    <dbReference type="NCBI Taxonomy" id="152421"/>
    <lineage>
        <taxon>Eukaryota</taxon>
        <taxon>Viridiplantae</taxon>
        <taxon>Streptophyta</taxon>
        <taxon>Embryophyta</taxon>
        <taxon>Tracheophyta</taxon>
        <taxon>Spermatophyta</taxon>
        <taxon>Magnoliopsida</taxon>
        <taxon>eudicotyledons</taxon>
        <taxon>Gunneridae</taxon>
        <taxon>Pentapetalae</taxon>
        <taxon>rosids</taxon>
        <taxon>malvids</taxon>
        <taxon>Malvales</taxon>
        <taxon>Dipterocarpaceae</taxon>
        <taxon>Rubroshorea</taxon>
    </lineage>
</organism>
<feature type="compositionally biased region" description="Basic and acidic residues" evidence="1">
    <location>
        <begin position="42"/>
        <end position="55"/>
    </location>
</feature>
<name>A0AAV5K3R8_9ROSI</name>